<name>B7FUJ9_PHATC</name>
<feature type="region of interest" description="Disordered" evidence="1">
    <location>
        <begin position="395"/>
        <end position="431"/>
    </location>
</feature>
<proteinExistence type="predicted"/>
<evidence type="ECO:0000313" key="3">
    <source>
        <dbReference type="Proteomes" id="UP000000759"/>
    </source>
</evidence>
<dbReference type="Proteomes" id="UP000000759">
    <property type="component" value="Chromosome 4"/>
</dbReference>
<keyword evidence="3" id="KW-1185">Reference proteome</keyword>
<dbReference type="PaxDb" id="2850-Phatr44577"/>
<dbReference type="GeneID" id="7197601"/>
<feature type="region of interest" description="Disordered" evidence="1">
    <location>
        <begin position="195"/>
        <end position="221"/>
    </location>
</feature>
<reference evidence="2 3" key="1">
    <citation type="journal article" date="2008" name="Nature">
        <title>The Phaeodactylum genome reveals the evolutionary history of diatom genomes.</title>
        <authorList>
            <person name="Bowler C."/>
            <person name="Allen A.E."/>
            <person name="Badger J.H."/>
            <person name="Grimwood J."/>
            <person name="Jabbari K."/>
            <person name="Kuo A."/>
            <person name="Maheswari U."/>
            <person name="Martens C."/>
            <person name="Maumus F."/>
            <person name="Otillar R.P."/>
            <person name="Rayko E."/>
            <person name="Salamov A."/>
            <person name="Vandepoele K."/>
            <person name="Beszteri B."/>
            <person name="Gruber A."/>
            <person name="Heijde M."/>
            <person name="Katinka M."/>
            <person name="Mock T."/>
            <person name="Valentin K."/>
            <person name="Verret F."/>
            <person name="Berges J.A."/>
            <person name="Brownlee C."/>
            <person name="Cadoret J.P."/>
            <person name="Chiovitti A."/>
            <person name="Choi C.J."/>
            <person name="Coesel S."/>
            <person name="De Martino A."/>
            <person name="Detter J.C."/>
            <person name="Durkin C."/>
            <person name="Falciatore A."/>
            <person name="Fournet J."/>
            <person name="Haruta M."/>
            <person name="Huysman M.J."/>
            <person name="Jenkins B.D."/>
            <person name="Jiroutova K."/>
            <person name="Jorgensen R.E."/>
            <person name="Joubert Y."/>
            <person name="Kaplan A."/>
            <person name="Kroger N."/>
            <person name="Kroth P.G."/>
            <person name="La Roche J."/>
            <person name="Lindquist E."/>
            <person name="Lommer M."/>
            <person name="Martin-Jezequel V."/>
            <person name="Lopez P.J."/>
            <person name="Lucas S."/>
            <person name="Mangogna M."/>
            <person name="McGinnis K."/>
            <person name="Medlin L.K."/>
            <person name="Montsant A."/>
            <person name="Oudot-Le Secq M.P."/>
            <person name="Napoli C."/>
            <person name="Obornik M."/>
            <person name="Parker M.S."/>
            <person name="Petit J.L."/>
            <person name="Porcel B.M."/>
            <person name="Poulsen N."/>
            <person name="Robison M."/>
            <person name="Rychlewski L."/>
            <person name="Rynearson T.A."/>
            <person name="Schmutz J."/>
            <person name="Shapiro H."/>
            <person name="Siaut M."/>
            <person name="Stanley M."/>
            <person name="Sussman M.R."/>
            <person name="Taylor A.R."/>
            <person name="Vardi A."/>
            <person name="von Dassow P."/>
            <person name="Vyverman W."/>
            <person name="Willis A."/>
            <person name="Wyrwicz L.S."/>
            <person name="Rokhsar D.S."/>
            <person name="Weissenbach J."/>
            <person name="Armbrust E.V."/>
            <person name="Green B.R."/>
            <person name="Van de Peer Y."/>
            <person name="Grigoriev I.V."/>
        </authorList>
    </citation>
    <scope>NUCLEOTIDE SEQUENCE [LARGE SCALE GENOMIC DNA]</scope>
    <source>
        <strain evidence="2 3">CCAP 1055/1</strain>
    </source>
</reference>
<gene>
    <name evidence="2" type="ORF">PHATRDRAFT_44577</name>
</gene>
<dbReference type="RefSeq" id="XP_002178332.1">
    <property type="nucleotide sequence ID" value="XM_002178296.1"/>
</dbReference>
<organism evidence="2 3">
    <name type="scientific">Phaeodactylum tricornutum (strain CCAP 1055/1)</name>
    <dbReference type="NCBI Taxonomy" id="556484"/>
    <lineage>
        <taxon>Eukaryota</taxon>
        <taxon>Sar</taxon>
        <taxon>Stramenopiles</taxon>
        <taxon>Ochrophyta</taxon>
        <taxon>Bacillariophyta</taxon>
        <taxon>Bacillariophyceae</taxon>
        <taxon>Bacillariophycidae</taxon>
        <taxon>Naviculales</taxon>
        <taxon>Phaeodactylaceae</taxon>
        <taxon>Phaeodactylum</taxon>
    </lineage>
</organism>
<protein>
    <submittedName>
        <fullName evidence="2">Uncharacterized protein</fullName>
    </submittedName>
</protein>
<evidence type="ECO:0000313" key="2">
    <source>
        <dbReference type="EMBL" id="EEC49997.1"/>
    </source>
</evidence>
<dbReference type="AlphaFoldDB" id="B7FUJ9"/>
<dbReference type="HOGENOM" id="CLU_708770_0_0_1"/>
<dbReference type="InParanoid" id="B7FUJ9"/>
<evidence type="ECO:0000256" key="1">
    <source>
        <dbReference type="SAM" id="MobiDB-lite"/>
    </source>
</evidence>
<dbReference type="KEGG" id="pti:PHATRDRAFT_44577"/>
<feature type="compositionally biased region" description="Basic and acidic residues" evidence="1">
    <location>
        <begin position="70"/>
        <end position="90"/>
    </location>
</feature>
<feature type="compositionally biased region" description="Basic and acidic residues" evidence="1">
    <location>
        <begin position="401"/>
        <end position="417"/>
    </location>
</feature>
<reference evidence="3" key="2">
    <citation type="submission" date="2008-08" db="EMBL/GenBank/DDBJ databases">
        <authorList>
            <consortium name="Diatom Consortium"/>
            <person name="Grigoriev I."/>
            <person name="Grimwood J."/>
            <person name="Kuo A."/>
            <person name="Otillar R.P."/>
            <person name="Salamov A."/>
            <person name="Detter J.C."/>
            <person name="Lindquist E."/>
            <person name="Shapiro H."/>
            <person name="Lucas S."/>
            <person name="Glavina del Rio T."/>
            <person name="Pitluck S."/>
            <person name="Rokhsar D."/>
            <person name="Bowler C."/>
        </authorList>
    </citation>
    <scope>GENOME REANNOTATION</scope>
    <source>
        <strain evidence="3">CCAP 1055/1</strain>
    </source>
</reference>
<feature type="compositionally biased region" description="Basic and acidic residues" evidence="1">
    <location>
        <begin position="22"/>
        <end position="46"/>
    </location>
</feature>
<dbReference type="EMBL" id="CM000607">
    <property type="protein sequence ID" value="EEC49997.1"/>
    <property type="molecule type" value="Genomic_DNA"/>
</dbReference>
<accession>B7FUJ9</accession>
<feature type="compositionally biased region" description="Polar residues" evidence="1">
    <location>
        <begin position="278"/>
        <end position="297"/>
    </location>
</feature>
<dbReference type="OrthoDB" id="45411at2759"/>
<sequence length="431" mass="48342">MGQCSTLPAEGRGSSSVASRYENIHDPEQRHRLRYDSRKESMDFDRLSSTAEYPPRRNQNKGHSQTQKSETFRQDTEHPQARDPDHERNFLKKINPMNCDARDEPVPIQATPPPPSNAVRQRCYKLNLDSEFTNLSSSQRQQLCLGPFSEPPPMLTYSSSEDSSTGVDDTIVAMKTAQIFRGITIGRDGAILSQNARATRNNRGSKQKRSEKSRQAAKIDKAKDLVEETLATGKAPDSDDPVNMVSLFIVGQYDDMKHLVRDGSKKLRDADGLPDETLYSTNLHRSPSKDAFSTSKESAMISPRKRASPHYISSQRTAAMHCSHQMQVTGIPYSAPPKLKSHPRDTQTMRREEYPGPRMHSCNNFEDSSHVRGTSDGADWTHAWNLWNCGVVGAASPVDTRSPRERKTPIFEGRDSHYNTVRDNGGTRRAG</sequence>
<dbReference type="eggNOG" id="ENOG502SSEY">
    <property type="taxonomic scope" value="Eukaryota"/>
</dbReference>
<feature type="compositionally biased region" description="Basic and acidic residues" evidence="1">
    <location>
        <begin position="208"/>
        <end position="221"/>
    </location>
</feature>
<feature type="region of interest" description="Disordered" evidence="1">
    <location>
        <begin position="1"/>
        <end position="118"/>
    </location>
</feature>
<feature type="region of interest" description="Disordered" evidence="1">
    <location>
        <begin position="266"/>
        <end position="308"/>
    </location>
</feature>